<dbReference type="EMBL" id="BJXJ01000008">
    <property type="protein sequence ID" value="GEM75012.1"/>
    <property type="molecule type" value="Genomic_DNA"/>
</dbReference>
<dbReference type="PROSITE" id="PS50231">
    <property type="entry name" value="RICIN_B_LECTIN"/>
    <property type="match status" value="1"/>
</dbReference>
<protein>
    <submittedName>
        <fullName evidence="4">Uncharacterized protein</fullName>
    </submittedName>
</protein>
<dbReference type="PANTHER" id="PTHR43143">
    <property type="entry name" value="METALLOPHOSPHOESTERASE, CALCINEURIN SUPERFAMILY"/>
    <property type="match status" value="1"/>
</dbReference>
<accession>A0A511QEY0</accession>
<dbReference type="RefSeq" id="WP_039982344.1">
    <property type="nucleotide sequence ID" value="NZ_BAOJ01000099.1"/>
</dbReference>
<dbReference type="SUPFAM" id="SSF56300">
    <property type="entry name" value="Metallo-dependent phosphatases"/>
    <property type="match status" value="1"/>
</dbReference>
<dbReference type="GO" id="GO:0016787">
    <property type="term" value="F:hydrolase activity"/>
    <property type="evidence" value="ECO:0007669"/>
    <property type="project" value="InterPro"/>
</dbReference>
<proteinExistence type="predicted"/>
<feature type="domain" description="Calcineurin-like phosphoesterase" evidence="2">
    <location>
        <begin position="43"/>
        <end position="257"/>
    </location>
</feature>
<dbReference type="PANTHER" id="PTHR43143:SF1">
    <property type="entry name" value="SERINE_THREONINE-PROTEIN PHOSPHATASE CPPED1"/>
    <property type="match status" value="1"/>
</dbReference>
<comment type="caution">
    <text evidence="4">The sequence shown here is derived from an EMBL/GenBank/DDBJ whole genome shotgun (WGS) entry which is preliminary data.</text>
</comment>
<dbReference type="Gene3D" id="3.60.21.10">
    <property type="match status" value="1"/>
</dbReference>
<evidence type="ECO:0000256" key="1">
    <source>
        <dbReference type="SAM" id="SignalP"/>
    </source>
</evidence>
<keyword evidence="5" id="KW-1185">Reference proteome</keyword>
<evidence type="ECO:0000313" key="4">
    <source>
        <dbReference type="EMBL" id="GEM75012.1"/>
    </source>
</evidence>
<dbReference type="InterPro" id="IPR029052">
    <property type="entry name" value="Metallo-depent_PP-like"/>
</dbReference>
<feature type="chain" id="PRO_5021733351" evidence="1">
    <location>
        <begin position="25"/>
        <end position="520"/>
    </location>
</feature>
<evidence type="ECO:0000313" key="5">
    <source>
        <dbReference type="Proteomes" id="UP000321922"/>
    </source>
</evidence>
<dbReference type="OrthoDB" id="9780884at2"/>
<evidence type="ECO:0000259" key="3">
    <source>
        <dbReference type="Pfam" id="PF00652"/>
    </source>
</evidence>
<feature type="domain" description="Ricin B lectin" evidence="3">
    <location>
        <begin position="361"/>
        <end position="451"/>
    </location>
</feature>
<dbReference type="Proteomes" id="UP000321922">
    <property type="component" value="Unassembled WGS sequence"/>
</dbReference>
<dbReference type="InterPro" id="IPR004843">
    <property type="entry name" value="Calcineurin-like_PHP"/>
</dbReference>
<keyword evidence="1" id="KW-0732">Signal</keyword>
<reference evidence="4 5" key="1">
    <citation type="submission" date="2019-07" db="EMBL/GenBank/DDBJ databases">
        <title>Whole genome shotgun sequence of Vibrio sagamiensis NBRC 104589.</title>
        <authorList>
            <person name="Hosoyama A."/>
            <person name="Uohara A."/>
            <person name="Ohji S."/>
            <person name="Ichikawa N."/>
        </authorList>
    </citation>
    <scope>NUCLEOTIDE SEQUENCE [LARGE SCALE GENOMIC DNA]</scope>
    <source>
        <strain evidence="4 5">NBRC 104589</strain>
    </source>
</reference>
<evidence type="ECO:0000259" key="2">
    <source>
        <dbReference type="Pfam" id="PF00149"/>
    </source>
</evidence>
<organism evidence="4 5">
    <name type="scientific">Vibrio sagamiensis NBRC 104589</name>
    <dbReference type="NCBI Taxonomy" id="1219064"/>
    <lineage>
        <taxon>Bacteria</taxon>
        <taxon>Pseudomonadati</taxon>
        <taxon>Pseudomonadota</taxon>
        <taxon>Gammaproteobacteria</taxon>
        <taxon>Vibrionales</taxon>
        <taxon>Vibrionaceae</taxon>
        <taxon>Vibrio</taxon>
    </lineage>
</organism>
<dbReference type="InterPro" id="IPR000772">
    <property type="entry name" value="Ricin_B_lectin"/>
</dbReference>
<dbReference type="InterPro" id="IPR051918">
    <property type="entry name" value="STPP_CPPED1"/>
</dbReference>
<dbReference type="SUPFAM" id="SSF50370">
    <property type="entry name" value="Ricin B-like lectins"/>
    <property type="match status" value="1"/>
</dbReference>
<dbReference type="Pfam" id="PF00149">
    <property type="entry name" value="Metallophos"/>
    <property type="match status" value="1"/>
</dbReference>
<dbReference type="AlphaFoldDB" id="A0A511QEY0"/>
<name>A0A511QEY0_9VIBR</name>
<gene>
    <name evidence="4" type="ORF">VSA01S_11240</name>
</gene>
<feature type="signal peptide" evidence="1">
    <location>
        <begin position="1"/>
        <end position="24"/>
    </location>
</feature>
<dbReference type="Gene3D" id="2.80.10.50">
    <property type="match status" value="1"/>
</dbReference>
<sequence length="520" mass="60046">MINKTQLACTVGTLLMSLSIGNHAFANENSLNNTKSTSNSLTRFLFTADPQFNTKQGDTNHQTQDRLAGMFAELRYSQNTPNPIFGLLVGGDMTQNAHDTSFVGWEFRFWKDVVNYYGLKGKAYETIGNHDETTSGAAAPGDIVKYIDREREHRRLSYRRQGGLYSWDVDDTHFVALGTGVFSSGNPTIYGDVKNYNQLDFLQSDLDVNVGNSNKKVVLMFHMPANHRDWNEADRDRFINLIQEYNVVLLLTGHTHRWEGHKYITLPNGRKIPQVTAPTTRYDLAPEGAKYTDIKLRKSSPWLEVELKHNEGEQHFKGNIDLDLRTDEIWYPSSSEVREPSYTEKQGQYGRYWFAYKDVHYYNLENDLTDQCISYNEPTPGAGSMLVQTSCNKQDPRQNWFWSAQTKMIHNKMNWNYCWSNSQRYSGGSIVLSECDTNNPEMRWEYTKYDTKHDWLRYIKPEGFSGFMVDAYRDTNKVKIYSAHGGNNQLWSADHQRYPANQMSLRAPIPMHNGPVQRLK</sequence>
<dbReference type="InterPro" id="IPR035992">
    <property type="entry name" value="Ricin_B-like_lectins"/>
</dbReference>
<dbReference type="Pfam" id="PF00652">
    <property type="entry name" value="Ricin_B_lectin"/>
    <property type="match status" value="1"/>
</dbReference>